<evidence type="ECO:0000256" key="1">
    <source>
        <dbReference type="SAM" id="Phobius"/>
    </source>
</evidence>
<comment type="caution">
    <text evidence="2">The sequence shown here is derived from an EMBL/GenBank/DDBJ whole genome shotgun (WGS) entry which is preliminary data.</text>
</comment>
<keyword evidence="1" id="KW-0472">Membrane</keyword>
<name>E6Q5Q3_9ZZZZ</name>
<organism evidence="2">
    <name type="scientific">mine drainage metagenome</name>
    <dbReference type="NCBI Taxonomy" id="410659"/>
    <lineage>
        <taxon>unclassified sequences</taxon>
        <taxon>metagenomes</taxon>
        <taxon>ecological metagenomes</taxon>
    </lineage>
</organism>
<dbReference type="AlphaFoldDB" id="E6Q5Q3"/>
<keyword evidence="1" id="KW-0812">Transmembrane</keyword>
<gene>
    <name evidence="2" type="ORF">CARN4_1186</name>
</gene>
<protein>
    <submittedName>
        <fullName evidence="2">Uncharacterized protein</fullName>
    </submittedName>
</protein>
<sequence length="303" mass="34274">MRGALLRAVASATRKVTITERVLTGLRFPVRWDASMNNNVNLVKRHAVHIIVPVVLGIIGFSTAFTVVAHAKLRVEILTTILSLILGVVISTAIEMLRGNDDVVSLLKDMQNHEACVNISDTRHHRYKSLFAIARDDPDRIFWVQRTSSILLGAHQGDVFEKRLLEYVIKRAKDQKLQIIHYVSLQGLKNEIGSLNGDLRQSYPDLNDIYERIELLDGKVIIRGTRRWPQYISKLDPPLENQRFFFANFPDNIVKGVLPLDLVEHLSVVISGRDKNLMDKLWQESGVSAITLDDLRASGFPLP</sequence>
<feature type="transmembrane region" description="Helical" evidence="1">
    <location>
        <begin position="50"/>
        <end position="71"/>
    </location>
</feature>
<feature type="transmembrane region" description="Helical" evidence="1">
    <location>
        <begin position="77"/>
        <end position="97"/>
    </location>
</feature>
<reference evidence="2" key="1">
    <citation type="submission" date="2009-10" db="EMBL/GenBank/DDBJ databases">
        <title>Diversity of trophic interactions inside an arsenic-rich microbial ecosystem.</title>
        <authorList>
            <person name="Bertin P.N."/>
            <person name="Heinrich-Salmeron A."/>
            <person name="Pelletier E."/>
            <person name="Goulhen-Chollet F."/>
            <person name="Arsene-Ploetze F."/>
            <person name="Gallien S."/>
            <person name="Calteau A."/>
            <person name="Vallenet D."/>
            <person name="Casiot C."/>
            <person name="Chane-Woon-Ming B."/>
            <person name="Giloteaux L."/>
            <person name="Barakat M."/>
            <person name="Bonnefoy V."/>
            <person name="Bruneel O."/>
            <person name="Chandler M."/>
            <person name="Cleiss J."/>
            <person name="Duran R."/>
            <person name="Elbaz-Poulichet F."/>
            <person name="Fonknechten N."/>
            <person name="Lauga B."/>
            <person name="Mornico D."/>
            <person name="Ortet P."/>
            <person name="Schaeffer C."/>
            <person name="Siguier P."/>
            <person name="Alexander Thil Smith A."/>
            <person name="Van Dorsselaer A."/>
            <person name="Weissenbach J."/>
            <person name="Medigue C."/>
            <person name="Le Paslier D."/>
        </authorList>
    </citation>
    <scope>NUCLEOTIDE SEQUENCE</scope>
</reference>
<accession>E6Q5Q3</accession>
<keyword evidence="1" id="KW-1133">Transmembrane helix</keyword>
<evidence type="ECO:0000313" key="2">
    <source>
        <dbReference type="EMBL" id="CBI02524.1"/>
    </source>
</evidence>
<proteinExistence type="predicted"/>
<dbReference type="EMBL" id="CABO01000038">
    <property type="protein sequence ID" value="CBI02524.1"/>
    <property type="molecule type" value="Genomic_DNA"/>
</dbReference>